<sequence>MPPKKRVKKMPPTNDADAISLFLSVHAEKILLNPISNVKETKKRRVEAENRTENFLKFRIKRATIERIPARIAHAAVIPKPIILSDIVRWKHPFPSSV</sequence>
<gene>
    <name evidence="1" type="ORF">TRFO_11186</name>
</gene>
<comment type="caution">
    <text evidence="1">The sequence shown here is derived from an EMBL/GenBank/DDBJ whole genome shotgun (WGS) entry which is preliminary data.</text>
</comment>
<dbReference type="RefSeq" id="XP_068347467.1">
    <property type="nucleotide sequence ID" value="XM_068495888.1"/>
</dbReference>
<name>A0A1J4J4S6_9EUKA</name>
<dbReference type="GeneID" id="94830592"/>
<keyword evidence="2" id="KW-1185">Reference proteome</keyword>
<accession>A0A1J4J4S6</accession>
<organism evidence="1 2">
    <name type="scientific">Tritrichomonas foetus</name>
    <dbReference type="NCBI Taxonomy" id="1144522"/>
    <lineage>
        <taxon>Eukaryota</taxon>
        <taxon>Metamonada</taxon>
        <taxon>Parabasalia</taxon>
        <taxon>Tritrichomonadida</taxon>
        <taxon>Tritrichomonadidae</taxon>
        <taxon>Tritrichomonas</taxon>
    </lineage>
</organism>
<reference evidence="1" key="1">
    <citation type="submission" date="2016-10" db="EMBL/GenBank/DDBJ databases">
        <authorList>
            <person name="Benchimol M."/>
            <person name="Almeida L.G."/>
            <person name="Vasconcelos A.T."/>
            <person name="Perreira-Neves A."/>
            <person name="Rosa I.A."/>
            <person name="Tasca T."/>
            <person name="Bogo M.R."/>
            <person name="de Souza W."/>
        </authorList>
    </citation>
    <scope>NUCLEOTIDE SEQUENCE [LARGE SCALE GENOMIC DNA]</scope>
    <source>
        <strain evidence="1">K</strain>
    </source>
</reference>
<evidence type="ECO:0000313" key="1">
    <source>
        <dbReference type="EMBL" id="OHS94330.1"/>
    </source>
</evidence>
<evidence type="ECO:0000313" key="2">
    <source>
        <dbReference type="Proteomes" id="UP000179807"/>
    </source>
</evidence>
<proteinExistence type="predicted"/>
<dbReference type="VEuPathDB" id="TrichDB:TRFO_11186"/>
<dbReference type="Proteomes" id="UP000179807">
    <property type="component" value="Unassembled WGS sequence"/>
</dbReference>
<dbReference type="AlphaFoldDB" id="A0A1J4J4S6"/>
<protein>
    <submittedName>
        <fullName evidence="1">Uncharacterized protein</fullName>
    </submittedName>
</protein>
<dbReference type="EMBL" id="MLAK01001326">
    <property type="protein sequence ID" value="OHS94330.1"/>
    <property type="molecule type" value="Genomic_DNA"/>
</dbReference>